<feature type="domain" description="DUF4020" evidence="1">
    <location>
        <begin position="1009"/>
        <end position="1135"/>
    </location>
</feature>
<dbReference type="Pfam" id="PF13289">
    <property type="entry name" value="SIR2_2"/>
    <property type="match status" value="1"/>
</dbReference>
<organism evidence="2 3">
    <name type="scientific">Mycobacterium sherrisii</name>
    <dbReference type="NCBI Taxonomy" id="243061"/>
    <lineage>
        <taxon>Bacteria</taxon>
        <taxon>Bacillati</taxon>
        <taxon>Actinomycetota</taxon>
        <taxon>Actinomycetes</taxon>
        <taxon>Mycobacteriales</taxon>
        <taxon>Mycobacteriaceae</taxon>
        <taxon>Mycobacterium</taxon>
        <taxon>Mycobacterium simiae complex</taxon>
    </lineage>
</organism>
<comment type="caution">
    <text evidence="2">The sequence shown here is derived from an EMBL/GenBank/DDBJ whole genome shotgun (WGS) entry which is preliminary data.</text>
</comment>
<keyword evidence="3" id="KW-1185">Reference proteome</keyword>
<dbReference type="SUPFAM" id="SSF52467">
    <property type="entry name" value="DHS-like NAD/FAD-binding domain"/>
    <property type="match status" value="1"/>
</dbReference>
<dbReference type="Gene3D" id="3.40.50.1220">
    <property type="entry name" value="TPP-binding domain"/>
    <property type="match status" value="1"/>
</dbReference>
<evidence type="ECO:0000313" key="2">
    <source>
        <dbReference type="EMBL" id="ODQ98912.1"/>
    </source>
</evidence>
<gene>
    <name evidence="2" type="ORF">BHQ21_25630</name>
</gene>
<evidence type="ECO:0000259" key="1">
    <source>
        <dbReference type="Pfam" id="PF13212"/>
    </source>
</evidence>
<dbReference type="AlphaFoldDB" id="A0A1E3SB80"/>
<dbReference type="EMBL" id="MIHC01000087">
    <property type="protein sequence ID" value="ODQ98912.1"/>
    <property type="molecule type" value="Genomic_DNA"/>
</dbReference>
<name>A0A1E3SB80_9MYCO</name>
<accession>A0A1E3SB80</accession>
<dbReference type="Proteomes" id="UP000094224">
    <property type="component" value="Unassembled WGS sequence"/>
</dbReference>
<dbReference type="InterPro" id="IPR029035">
    <property type="entry name" value="DHS-like_NAD/FAD-binding_dom"/>
</dbReference>
<dbReference type="Pfam" id="PF13212">
    <property type="entry name" value="DUF4020"/>
    <property type="match status" value="1"/>
</dbReference>
<sequence length="1176" mass="131145">MATSGYFFMATDSPEPCSLFTVRIRGVEFPAGLIDAHKAGELVLFVGAGASMGAPSSLPGFQKLVELTRDEADLYEIIGDVSKAPLDEVMGRMEDAPYLIKVHERVAHHIGDPNSQPNDAHAAIAQLASTGSPRIVVTNYDEHLTKSLSPSVPHYFAPALPMGDNFEGVVYLHGALSRGADSLIVTDRDFGRAYLTDAWAARFVERMFTRYTVLFIGYSHNDVIMKYLARGLGRVKERFILTPYPGDRLWAQLGITPVEYKKGPDGPSAHDALWNALDGWAFDAGMRLLDHQERVKRLVSLQVPPLNPEDNSYLESIVVDEGTVRIFTDHARDPAWLWWAAEKPCFRTLFDQRPGTPDVIVEQLAFWFAEYFVTEEQSGIALAIVFNAGGHLGPDLAFAVSRRLNQLPTPCPTELRPWLLLAVRDARNQRSDFFDFLLSSASWTDDPDTALYLFTHLTEPQSYLMPGFLDASRVEVGVRGDDYWLREAWKKVFLPNLSDAAAKLLPVIDQHLRQAYLELVIAQGPNAAAWSSYGRTAIEPHPSDQFPGPLGFLIDAARDCIESLLNTAVPQANTQLDSWAATDILLLRRLAVHGWIERHDISAAEKVAWLQTRSWLFDSGLSHEIFRLLAEALPAIDADDTKALVDIIAAAANTNESVRARAAYILTHIGRHSPNPTSAHEALAAITAAHPELQPPERIEADGADAAASDAAPTTPDEFHSKLAADAPAIRELLIQYESKQDRFDAPEWFLMGQLLGEVVGQWPTDGFAVLDAVGADHPGISQAVIYGWGRATLDDVTAQQVLTRIGQLELRQLVHAIARMLCSRSTDWRSIPASRAVAVECWTSIPIDTPSALEGGDWTDRAGNHPAGLLAEYWILSVEAEWNTAPDAWNGLTTEVAQHLDRMLDTNDTRGEMAQVMVANSIRFLHEADAAWCERNVLPLLRWDDEERARRAWGGYLSRGGWTDELLSAGLLPLFLDTVAHRGKLEKRRGWRLLEQLAEIAVYAERNPREWLSEFIQKATLTTRVEWAEQVAHTLRNAQSDLVELQWRRWIHEYWEGRVEGRLTTMTTEEASAMAEWVLYLTDSQEEAIALALRHEAGLTSQSRVFHVLRGQNRIARCPERFADLVKHLLTGSKLPCYSGYDLPSIVQQLKTHGVSEDSIRPIREQGIRLNIPLD</sequence>
<reference evidence="3" key="1">
    <citation type="submission" date="2016-09" db="EMBL/GenBank/DDBJ databases">
        <authorList>
            <person name="Greninger A.L."/>
            <person name="Jerome K.R."/>
            <person name="Mcnair B."/>
            <person name="Wallis C."/>
            <person name="Fang F."/>
        </authorList>
    </citation>
    <scope>NUCLEOTIDE SEQUENCE [LARGE SCALE GENOMIC DNA]</scope>
    <source>
        <strain evidence="3">BC1_M4</strain>
    </source>
</reference>
<proteinExistence type="predicted"/>
<evidence type="ECO:0000313" key="3">
    <source>
        <dbReference type="Proteomes" id="UP000094224"/>
    </source>
</evidence>
<protein>
    <recommendedName>
        <fullName evidence="1">DUF4020 domain-containing protein</fullName>
    </recommendedName>
</protein>
<dbReference type="InterPro" id="IPR025093">
    <property type="entry name" value="DUF4020"/>
</dbReference>